<keyword evidence="1" id="KW-1133">Transmembrane helix</keyword>
<gene>
    <name evidence="2" type="ORF">FHS30_002115</name>
</gene>
<protein>
    <submittedName>
        <fullName evidence="2">Putative membrane protein</fullName>
    </submittedName>
</protein>
<organism evidence="2 3">
    <name type="scientific">Simiduia aestuariiviva</name>
    <dbReference type="NCBI Taxonomy" id="1510459"/>
    <lineage>
        <taxon>Bacteria</taxon>
        <taxon>Pseudomonadati</taxon>
        <taxon>Pseudomonadota</taxon>
        <taxon>Gammaproteobacteria</taxon>
        <taxon>Cellvibrionales</taxon>
        <taxon>Cellvibrionaceae</taxon>
        <taxon>Simiduia</taxon>
    </lineage>
</organism>
<feature type="transmembrane region" description="Helical" evidence="1">
    <location>
        <begin position="60"/>
        <end position="93"/>
    </location>
</feature>
<dbReference type="Proteomes" id="UP000559987">
    <property type="component" value="Unassembled WGS sequence"/>
</dbReference>
<dbReference type="EMBL" id="JACHXZ010000003">
    <property type="protein sequence ID" value="MBB3168907.1"/>
    <property type="molecule type" value="Genomic_DNA"/>
</dbReference>
<dbReference type="AlphaFoldDB" id="A0A839UU56"/>
<feature type="transmembrane region" description="Helical" evidence="1">
    <location>
        <begin position="16"/>
        <end position="40"/>
    </location>
</feature>
<accession>A0A839UU56</accession>
<reference evidence="2 3" key="1">
    <citation type="submission" date="2020-08" db="EMBL/GenBank/DDBJ databases">
        <title>Genomic Encyclopedia of Type Strains, Phase III (KMG-III): the genomes of soil and plant-associated and newly described type strains.</title>
        <authorList>
            <person name="Whitman W."/>
        </authorList>
    </citation>
    <scope>NUCLEOTIDE SEQUENCE [LARGE SCALE GENOMIC DNA]</scope>
    <source>
        <strain evidence="2 3">CECT 8571</strain>
    </source>
</reference>
<keyword evidence="1" id="KW-0812">Transmembrane</keyword>
<keyword evidence="3" id="KW-1185">Reference proteome</keyword>
<comment type="caution">
    <text evidence="2">The sequence shown here is derived from an EMBL/GenBank/DDBJ whole genome shotgun (WGS) entry which is preliminary data.</text>
</comment>
<proteinExistence type="predicted"/>
<evidence type="ECO:0000256" key="1">
    <source>
        <dbReference type="SAM" id="Phobius"/>
    </source>
</evidence>
<evidence type="ECO:0000313" key="2">
    <source>
        <dbReference type="EMBL" id="MBB3168907.1"/>
    </source>
</evidence>
<name>A0A839UU56_9GAMM</name>
<evidence type="ECO:0000313" key="3">
    <source>
        <dbReference type="Proteomes" id="UP000559987"/>
    </source>
</evidence>
<sequence length="116" mass="13006">MNEVSAPSQSLDNVKLIYVLYLASILLGITSIIGLIMAYVNKNGDEGLSNNHYRFQIRTFWISLLYGVICIVTMPLFGLGILLTLALLVWFIVRCVKGLKAVGEQREIEDVTTWLV</sequence>
<keyword evidence="1" id="KW-0472">Membrane</keyword>
<dbReference type="RefSeq" id="WP_183910418.1">
    <property type="nucleotide sequence ID" value="NZ_JACHXZ010000003.1"/>
</dbReference>